<keyword evidence="5" id="KW-0472">Membrane</keyword>
<dbReference type="GO" id="GO:0016887">
    <property type="term" value="F:ATP hydrolysis activity"/>
    <property type="evidence" value="ECO:0007669"/>
    <property type="project" value="InterPro"/>
</dbReference>
<dbReference type="CDD" id="cd03263">
    <property type="entry name" value="ABC_subfamily_A"/>
    <property type="match status" value="2"/>
</dbReference>
<evidence type="ECO:0000256" key="2">
    <source>
        <dbReference type="ARBA" id="ARBA00022737"/>
    </source>
</evidence>
<organism evidence="7 8">
    <name type="scientific">Fusarium kuroshium</name>
    <dbReference type="NCBI Taxonomy" id="2010991"/>
    <lineage>
        <taxon>Eukaryota</taxon>
        <taxon>Fungi</taxon>
        <taxon>Dikarya</taxon>
        <taxon>Ascomycota</taxon>
        <taxon>Pezizomycotina</taxon>
        <taxon>Sordariomycetes</taxon>
        <taxon>Hypocreomycetidae</taxon>
        <taxon>Hypocreales</taxon>
        <taxon>Nectriaceae</taxon>
        <taxon>Fusarium</taxon>
        <taxon>Fusarium solani species complex</taxon>
    </lineage>
</organism>
<dbReference type="PANTHER" id="PTHR19229:SF36">
    <property type="entry name" value="ATP-BINDING CASSETTE SUB-FAMILY A MEMBER 2"/>
    <property type="match status" value="1"/>
</dbReference>
<dbReference type="InterPro" id="IPR003593">
    <property type="entry name" value="AAA+_ATPase"/>
</dbReference>
<dbReference type="Gene3D" id="3.40.50.300">
    <property type="entry name" value="P-loop containing nucleotide triphosphate hydrolases"/>
    <property type="match status" value="2"/>
</dbReference>
<dbReference type="Pfam" id="PF00005">
    <property type="entry name" value="ABC_tran"/>
    <property type="match status" value="2"/>
</dbReference>
<feature type="transmembrane region" description="Helical" evidence="5">
    <location>
        <begin position="421"/>
        <end position="444"/>
    </location>
</feature>
<feature type="transmembrane region" description="Helical" evidence="5">
    <location>
        <begin position="1087"/>
        <end position="1108"/>
    </location>
</feature>
<feature type="transmembrane region" description="Helical" evidence="5">
    <location>
        <begin position="979"/>
        <end position="1002"/>
    </location>
</feature>
<reference evidence="7 8" key="1">
    <citation type="submission" date="2017-06" db="EMBL/GenBank/DDBJ databases">
        <title>Comparative genomic analysis of Ambrosia Fusariam Clade fungi.</title>
        <authorList>
            <person name="Stajich J.E."/>
            <person name="Carrillo J."/>
            <person name="Kijimoto T."/>
            <person name="Eskalen A."/>
            <person name="O'Donnell K."/>
            <person name="Kasson M."/>
        </authorList>
    </citation>
    <scope>NUCLEOTIDE SEQUENCE [LARGE SCALE GENOMIC DNA]</scope>
    <source>
        <strain evidence="7">UCR3666</strain>
    </source>
</reference>
<dbReference type="InterPro" id="IPR027417">
    <property type="entry name" value="P-loop_NTPase"/>
</dbReference>
<evidence type="ECO:0000256" key="5">
    <source>
        <dbReference type="SAM" id="Phobius"/>
    </source>
</evidence>
<evidence type="ECO:0000313" key="7">
    <source>
        <dbReference type="EMBL" id="RMJ08574.1"/>
    </source>
</evidence>
<dbReference type="SMART" id="SM00382">
    <property type="entry name" value="AAA"/>
    <property type="match status" value="2"/>
</dbReference>
<keyword evidence="5" id="KW-0812">Transmembrane</keyword>
<dbReference type="SUPFAM" id="SSF52540">
    <property type="entry name" value="P-loop containing nucleoside triphosphate hydrolases"/>
    <property type="match status" value="2"/>
</dbReference>
<feature type="transmembrane region" description="Helical" evidence="5">
    <location>
        <begin position="1120"/>
        <end position="1142"/>
    </location>
</feature>
<keyword evidence="4" id="KW-0067">ATP-binding</keyword>
<keyword evidence="1" id="KW-0813">Transport</keyword>
<dbReference type="InterPro" id="IPR026082">
    <property type="entry name" value="ABCA"/>
</dbReference>
<evidence type="ECO:0000313" key="8">
    <source>
        <dbReference type="Proteomes" id="UP000277212"/>
    </source>
</evidence>
<feature type="domain" description="ABC transporter" evidence="6">
    <location>
        <begin position="474"/>
        <end position="698"/>
    </location>
</feature>
<dbReference type="PROSITE" id="PS00211">
    <property type="entry name" value="ABC_TRANSPORTER_1"/>
    <property type="match status" value="2"/>
</dbReference>
<feature type="transmembrane region" description="Helical" evidence="5">
    <location>
        <begin position="310"/>
        <end position="332"/>
    </location>
</feature>
<feature type="domain" description="ABC transporter" evidence="6">
    <location>
        <begin position="1234"/>
        <end position="1457"/>
    </location>
</feature>
<accession>A0A3M2RTJ4</accession>
<dbReference type="Proteomes" id="UP000277212">
    <property type="component" value="Unassembled WGS sequence"/>
</dbReference>
<evidence type="ECO:0000259" key="6">
    <source>
        <dbReference type="PROSITE" id="PS50893"/>
    </source>
</evidence>
<proteinExistence type="predicted"/>
<dbReference type="InterPro" id="IPR003439">
    <property type="entry name" value="ABC_transporter-like_ATP-bd"/>
</dbReference>
<sequence>MVFFDLRAFARQLRALIYKNLLVSVVRHPIGFLLSVYGIPLAILAVLCSIPSFLSSSNVFGVASPAPIKTLPDTIHGKLVVVKPPRLGPDVDHVVNTFTKGIDKDKLLFLDDESYLTTVCLANLRGVSDCHAAVTFIDSPLTNITVKDSQSDHHTWQYVIRADPARDDTHFNAKGHKSDQESLYLPLQLAINNAITNSTAVPEVFMFTAETQESQDLLHRKSSVQLIGQVYVFALFACYFFIIYRFTGLITAERESGMSQLVDAMGGGSAIAARVLSWLIVFDLLCLPCFIAFGALYGHLMFPTSSLGMIIGWQVLLGLAVNSSIVFAAAFFTKSRVSAIYVMGAFLLLSVAAQIYSFQLHPRPQFIGAFLLSLFFPSSNHVFFTQQMCLWELNSTSAVLDQIPPEDAGINSKSYNVTQQMMLGFLAIHIVVYPIGAILVEHFMHGIDFRKRTFARNAAAVEGVVAATFDLKKRFVPNLLERMFCCGKRRPVTAVDGVSIQGHRGQILCLVGPNGSGKTTTLHMMSGFITPTEGSVRLDALPSQIGLCPQRNTLWEELTVVEHVRLWNQIKAGRESSTELDELIKVCDLDLKRNSLAGTLSGGQKRKLQLACMFVGDSSVCLIDECTSGLDPLSRRVIWEILLQQRSKRSIIFTTHFLDEVDVLADHIVILSKGKVRCQGAAAELKNLHGGGYRVLAPSSAPRLDLQYPTTMHQDHIIYTTPDSRSAAELCSFLDSRGVTDVSISGPQVEDVFLRVADEPELELSKSNVAASESGFEMTPGEVTSFWAQVRILFRKRFTVLRRFWWPYLYVLALPLIITPQFKNLLIEYKQPSCATIKPELNPPQAPTLSWTQNCVDYGCDTLALAPPSANKTLYNIVKEGFYEVEQVNPDLYEGFPVLLKDRQAFIDYIAEHRWAGPGGLYMGSRDESPVLAYRLNTFGNPSAPMLMSLWSQMTSNVEIIASQQGFAETRRSANNIGVVYVVFFTLLQTIYPAAFVLYPAIEKARKVRALEYANGVRRGPLWVAYGMFDFIFVLAISAGVTATISTQLTWNGPIWIMLPILALYGLAAILLGYVISHFVSGPLKSFLAMAGVSVLMYGIAAISFAVGSGYSDAAQMDKLTLGIAFGVYLILPIGNVFRAMLIGLNVLEVGCKDGEPTPPASIYGYGGPILYLVLQIIVLLLVIIWIEGDIALFRRKGGRSTSPFDSEKDARSGASDEVKAEALRVEDSDSDLLRALHLSKTFGSNKAVDDVSFGLPQSDVMALIGPNGAGKSTLVNLIQSELSADSGKVLLHGEDARTRSAQKYLGVCPQYDALDLMSTQDHLSFYARIKGIKDVRDNVNHVMKRLNLTPHSHTLASKLSGGNKRKLSLAIALMGKPPVLVLDEPTSAMDAVAKRAFWKIIQEITPSRSLLLTTHSMEEADTLATRTAIISRRLLAVGTTQALRKRYSNVYYVSLLLNTAPTSTVNEMERVRSWVLAALPSAQLERDMLGGQVRFTIPGASPVARVIELLERSKDEVGVEYYSIGGATLERVFLSVVRENNVQEEDGVEKGRFWRLLGLK</sequence>
<dbReference type="InterPro" id="IPR017871">
    <property type="entry name" value="ABC_transporter-like_CS"/>
</dbReference>
<feature type="transmembrane region" description="Helical" evidence="5">
    <location>
        <begin position="1023"/>
        <end position="1043"/>
    </location>
</feature>
<feature type="transmembrane region" description="Helical" evidence="5">
    <location>
        <begin position="1055"/>
        <end position="1075"/>
    </location>
</feature>
<dbReference type="GO" id="GO:0140359">
    <property type="term" value="F:ABC-type transporter activity"/>
    <property type="evidence" value="ECO:0007669"/>
    <property type="project" value="InterPro"/>
</dbReference>
<dbReference type="OrthoDB" id="8061355at2759"/>
<dbReference type="PROSITE" id="PS50893">
    <property type="entry name" value="ABC_TRANSPORTER_2"/>
    <property type="match status" value="2"/>
</dbReference>
<name>A0A3M2RTJ4_9HYPO</name>
<evidence type="ECO:0000256" key="4">
    <source>
        <dbReference type="ARBA" id="ARBA00022840"/>
    </source>
</evidence>
<dbReference type="STRING" id="2010991.A0A3M2RTJ4"/>
<dbReference type="GO" id="GO:0005524">
    <property type="term" value="F:ATP binding"/>
    <property type="evidence" value="ECO:0007669"/>
    <property type="project" value="UniProtKB-KW"/>
</dbReference>
<keyword evidence="2" id="KW-0677">Repeat</keyword>
<feature type="transmembrane region" description="Helical" evidence="5">
    <location>
        <begin position="338"/>
        <end position="358"/>
    </location>
</feature>
<feature type="transmembrane region" description="Helical" evidence="5">
    <location>
        <begin position="30"/>
        <end position="50"/>
    </location>
</feature>
<keyword evidence="8" id="KW-1185">Reference proteome</keyword>
<feature type="transmembrane region" description="Helical" evidence="5">
    <location>
        <begin position="365"/>
        <end position="384"/>
    </location>
</feature>
<dbReference type="EMBL" id="NKUJ01000280">
    <property type="protein sequence ID" value="RMJ08574.1"/>
    <property type="molecule type" value="Genomic_DNA"/>
</dbReference>
<protein>
    <recommendedName>
        <fullName evidence="6">ABC transporter domain-containing protein</fullName>
    </recommendedName>
</protein>
<dbReference type="PANTHER" id="PTHR19229">
    <property type="entry name" value="ATP-BINDING CASSETTE TRANSPORTER SUBFAMILY A ABCA"/>
    <property type="match status" value="1"/>
</dbReference>
<evidence type="ECO:0000256" key="1">
    <source>
        <dbReference type="ARBA" id="ARBA00022448"/>
    </source>
</evidence>
<dbReference type="GO" id="GO:0016020">
    <property type="term" value="C:membrane"/>
    <property type="evidence" value="ECO:0007669"/>
    <property type="project" value="InterPro"/>
</dbReference>
<keyword evidence="5" id="KW-1133">Transmembrane helix</keyword>
<dbReference type="GO" id="GO:0005319">
    <property type="term" value="F:lipid transporter activity"/>
    <property type="evidence" value="ECO:0007669"/>
    <property type="project" value="TreeGrafter"/>
</dbReference>
<feature type="transmembrane region" description="Helical" evidence="5">
    <location>
        <begin position="1163"/>
        <end position="1187"/>
    </location>
</feature>
<comment type="caution">
    <text evidence="7">The sequence shown here is derived from an EMBL/GenBank/DDBJ whole genome shotgun (WGS) entry which is preliminary data.</text>
</comment>
<evidence type="ECO:0000256" key="3">
    <source>
        <dbReference type="ARBA" id="ARBA00022741"/>
    </source>
</evidence>
<keyword evidence="3" id="KW-0547">Nucleotide-binding</keyword>
<feature type="transmembrane region" description="Helical" evidence="5">
    <location>
        <begin position="230"/>
        <end position="251"/>
    </location>
</feature>
<feature type="transmembrane region" description="Helical" evidence="5">
    <location>
        <begin position="271"/>
        <end position="298"/>
    </location>
</feature>
<gene>
    <name evidence="7" type="ORF">CDV36_011814</name>
</gene>